<feature type="non-terminal residue" evidence="14">
    <location>
        <position position="1"/>
    </location>
</feature>
<dbReference type="PANTHER" id="PTHR46062:SF1">
    <property type="entry name" value="LP12374P"/>
    <property type="match status" value="1"/>
</dbReference>
<name>A0ABD0XWU3_9HEMI</name>
<dbReference type="SUPFAM" id="SSF47459">
    <property type="entry name" value="HLH, helix-loop-helix DNA-binding domain"/>
    <property type="match status" value="1"/>
</dbReference>
<sequence>GIPLVLESEKVSLNRLKPIINDKIPKVREVKRNMHNAIERRYRTSINDRIVELKDIIAGPEAKMNKSLILRKAIEYIRCLQDTNAKLKQENAALRMSSNPNIQNLLVTQCKDEPNGGITPPRSDISSSPRSDTSTPPSPNDSIYSADVPVSEFFDIPFCFI</sequence>
<accession>A0ABD0XWU3</accession>
<keyword evidence="6" id="KW-0805">Transcription regulation</keyword>
<evidence type="ECO:0000256" key="10">
    <source>
        <dbReference type="ARBA" id="ARBA00023242"/>
    </source>
</evidence>
<feature type="compositionally biased region" description="Low complexity" evidence="12">
    <location>
        <begin position="118"/>
        <end position="143"/>
    </location>
</feature>
<keyword evidence="15" id="KW-1185">Reference proteome</keyword>
<evidence type="ECO:0000256" key="5">
    <source>
        <dbReference type="ARBA" id="ARBA00022989"/>
    </source>
</evidence>
<evidence type="ECO:0000256" key="7">
    <source>
        <dbReference type="ARBA" id="ARBA00023125"/>
    </source>
</evidence>
<dbReference type="GO" id="GO:0005789">
    <property type="term" value="C:endoplasmic reticulum membrane"/>
    <property type="evidence" value="ECO:0007669"/>
    <property type="project" value="UniProtKB-SubCell"/>
</dbReference>
<evidence type="ECO:0000259" key="13">
    <source>
        <dbReference type="PROSITE" id="PS50888"/>
    </source>
</evidence>
<keyword evidence="8" id="KW-0472">Membrane</keyword>
<keyword evidence="10" id="KW-0539">Nucleus</keyword>
<dbReference type="InterPro" id="IPR036638">
    <property type="entry name" value="HLH_DNA-bd_sf"/>
</dbReference>
<keyword evidence="7" id="KW-0238">DNA-binding</keyword>
<comment type="subcellular location">
    <subcellularLocation>
        <location evidence="2">Endoplasmic reticulum membrane</location>
        <topology evidence="2">Multi-pass membrane protein</topology>
    </subcellularLocation>
    <subcellularLocation>
        <location evidence="1">Nucleus</location>
    </subcellularLocation>
</comment>
<dbReference type="SMART" id="SM00353">
    <property type="entry name" value="HLH"/>
    <property type="match status" value="1"/>
</dbReference>
<keyword evidence="5" id="KW-1133">Transmembrane helix</keyword>
<dbReference type="CDD" id="cd11394">
    <property type="entry name" value="bHLHzip_SREBP"/>
    <property type="match status" value="1"/>
</dbReference>
<dbReference type="Gene3D" id="4.10.280.10">
    <property type="entry name" value="Helix-loop-helix DNA-binding domain"/>
    <property type="match status" value="1"/>
</dbReference>
<feature type="coiled-coil region" evidence="11">
    <location>
        <begin position="70"/>
        <end position="97"/>
    </location>
</feature>
<evidence type="ECO:0000256" key="12">
    <source>
        <dbReference type="SAM" id="MobiDB-lite"/>
    </source>
</evidence>
<comment type="caution">
    <text evidence="14">The sequence shown here is derived from an EMBL/GenBank/DDBJ whole genome shotgun (WGS) entry which is preliminary data.</text>
</comment>
<keyword evidence="11" id="KW-0175">Coiled coil</keyword>
<dbReference type="EMBL" id="JBFDAA010000021">
    <property type="protein sequence ID" value="KAL1114835.1"/>
    <property type="molecule type" value="Genomic_DNA"/>
</dbReference>
<evidence type="ECO:0000256" key="2">
    <source>
        <dbReference type="ARBA" id="ARBA00004477"/>
    </source>
</evidence>
<evidence type="ECO:0000256" key="1">
    <source>
        <dbReference type="ARBA" id="ARBA00004123"/>
    </source>
</evidence>
<gene>
    <name evidence="14" type="ORF">AAG570_007659</name>
</gene>
<evidence type="ECO:0000313" key="15">
    <source>
        <dbReference type="Proteomes" id="UP001558652"/>
    </source>
</evidence>
<feature type="region of interest" description="Disordered" evidence="12">
    <location>
        <begin position="111"/>
        <end position="143"/>
    </location>
</feature>
<dbReference type="PANTHER" id="PTHR46062">
    <property type="entry name" value="STEROL REGULATORY ELEMENT-BINDING PROTEIN"/>
    <property type="match status" value="1"/>
</dbReference>
<evidence type="ECO:0000256" key="3">
    <source>
        <dbReference type="ARBA" id="ARBA00022692"/>
    </source>
</evidence>
<evidence type="ECO:0000256" key="11">
    <source>
        <dbReference type="SAM" id="Coils"/>
    </source>
</evidence>
<reference evidence="14 15" key="1">
    <citation type="submission" date="2024-07" db="EMBL/GenBank/DDBJ databases">
        <title>Chromosome-level genome assembly of the water stick insect Ranatra chinensis (Heteroptera: Nepidae).</title>
        <authorList>
            <person name="Liu X."/>
        </authorList>
    </citation>
    <scope>NUCLEOTIDE SEQUENCE [LARGE SCALE GENOMIC DNA]</scope>
    <source>
        <strain evidence="14">Cailab_2021Rc</strain>
        <tissue evidence="14">Muscle</tissue>
    </source>
</reference>
<evidence type="ECO:0000256" key="8">
    <source>
        <dbReference type="ARBA" id="ARBA00023136"/>
    </source>
</evidence>
<proteinExistence type="predicted"/>
<protein>
    <recommendedName>
        <fullName evidence="13">BHLH domain-containing protein</fullName>
    </recommendedName>
</protein>
<keyword evidence="3" id="KW-0812">Transmembrane</keyword>
<keyword evidence="9" id="KW-0804">Transcription</keyword>
<dbReference type="Pfam" id="PF00010">
    <property type="entry name" value="HLH"/>
    <property type="match status" value="1"/>
</dbReference>
<evidence type="ECO:0000313" key="14">
    <source>
        <dbReference type="EMBL" id="KAL1114835.1"/>
    </source>
</evidence>
<organism evidence="14 15">
    <name type="scientific">Ranatra chinensis</name>
    <dbReference type="NCBI Taxonomy" id="642074"/>
    <lineage>
        <taxon>Eukaryota</taxon>
        <taxon>Metazoa</taxon>
        <taxon>Ecdysozoa</taxon>
        <taxon>Arthropoda</taxon>
        <taxon>Hexapoda</taxon>
        <taxon>Insecta</taxon>
        <taxon>Pterygota</taxon>
        <taxon>Neoptera</taxon>
        <taxon>Paraneoptera</taxon>
        <taxon>Hemiptera</taxon>
        <taxon>Heteroptera</taxon>
        <taxon>Panheteroptera</taxon>
        <taxon>Nepomorpha</taxon>
        <taxon>Nepidae</taxon>
        <taxon>Ranatrinae</taxon>
        <taxon>Ranatra</taxon>
    </lineage>
</organism>
<dbReference type="PROSITE" id="PS50888">
    <property type="entry name" value="BHLH"/>
    <property type="match status" value="1"/>
</dbReference>
<evidence type="ECO:0000256" key="6">
    <source>
        <dbReference type="ARBA" id="ARBA00023015"/>
    </source>
</evidence>
<dbReference type="InterPro" id="IPR011598">
    <property type="entry name" value="bHLH_dom"/>
</dbReference>
<dbReference type="Proteomes" id="UP001558652">
    <property type="component" value="Unassembled WGS sequence"/>
</dbReference>
<dbReference type="AlphaFoldDB" id="A0ABD0XWU3"/>
<evidence type="ECO:0000256" key="9">
    <source>
        <dbReference type="ARBA" id="ARBA00023163"/>
    </source>
</evidence>
<dbReference type="GO" id="GO:0003677">
    <property type="term" value="F:DNA binding"/>
    <property type="evidence" value="ECO:0007669"/>
    <property type="project" value="UniProtKB-KW"/>
</dbReference>
<keyword evidence="4" id="KW-0256">Endoplasmic reticulum</keyword>
<dbReference type="GO" id="GO:0005634">
    <property type="term" value="C:nucleus"/>
    <property type="evidence" value="ECO:0007669"/>
    <property type="project" value="UniProtKB-SubCell"/>
</dbReference>
<feature type="domain" description="BHLH" evidence="13">
    <location>
        <begin position="30"/>
        <end position="80"/>
    </location>
</feature>
<evidence type="ECO:0000256" key="4">
    <source>
        <dbReference type="ARBA" id="ARBA00022824"/>
    </source>
</evidence>